<sequence>MKRCILVVGEGLMAEGASQQLSAEYNVIRRSDFENRIPAETSFVLVLHDAWRPLLYREAEKVLRAAGIPWLRGFASFGEGVIGPLVYPSESGCSKCADMRWYVSGPDSMETLELEQKSNDINRDPWASKTGCRQMVSLICTEVDTIMNGGRGRLEKKLYIVNLKTLESSLHAFIPEPTCPICGNLPEDGPESARISLRPSLKTNPDSFRVRNTDDLKQTLSKDYLDQRTGIFNAKIYDAILPFADMIVNIPLWMGNEGVGGRSHSYEDSELTAILEGLERYSGIEPRGKRTVVHDTYENVKDRALDPAKVGLHQAEQYTHPDFPFQPFHPARPLRWVWGYSFLQKRPILVPESLAYYSLGREDSFVYETSNGCALGGSLEEAIFHGILEAAERDSFLLAWYARLPLRQLDLDSSGDPELRLMTERVRSVAGYDLHVFNSTMEYGIPSIWAIAKNRKREGLNLICSAGAHPDPVKAVKSALHELAGMMLKHDRKFESERSKYHQMLRSPALVREMEDHSLMYGLPEAEERLSFLLNQSRPLQTFDDAFKKRKKHLDLTEDLCDLLEAFRSLNLEVIVVDQTSPVIKRNGLYCVKVLIPGLIPMTFGQRFIRLEGLERIFTVPKKLGFAEEPLRPEQLNLHPHPFP</sequence>
<protein>
    <submittedName>
        <fullName evidence="2">TOMM leader peptide-binding protein</fullName>
    </submittedName>
</protein>
<evidence type="ECO:0000313" key="5">
    <source>
        <dbReference type="Proteomes" id="UP000595038"/>
    </source>
</evidence>
<name>A0A1Y0YD29_BACLI</name>
<dbReference type="PANTHER" id="PTHR37809:SF1">
    <property type="entry name" value="RIBOSOMAL PROTEIN S12 METHYLTHIOTRANSFERASE ACCESSORY FACTOR YCAO"/>
    <property type="match status" value="1"/>
</dbReference>
<dbReference type="EMBL" id="NILC01000021">
    <property type="protein sequence ID" value="TWL28632.1"/>
    <property type="molecule type" value="Genomic_DNA"/>
</dbReference>
<reference evidence="2 5" key="2">
    <citation type="submission" date="2020-12" db="EMBL/GenBank/DDBJ databases">
        <title>FDA dAtabase for Regulatory Grade micrObial Sequences (FDA-ARGOS): Supporting development and validation of Infectious Disease Dx tests.</title>
        <authorList>
            <person name="Nelson B."/>
            <person name="Plummer A."/>
            <person name="Tallon L."/>
            <person name="Sadzewicz L."/>
            <person name="Zhao X."/>
            <person name="Boylan J."/>
            <person name="Ott S."/>
            <person name="Bowen H."/>
            <person name="Vavikolanu K."/>
            <person name="Mehta A."/>
            <person name="Aluvathingal J."/>
            <person name="Nadendla S."/>
            <person name="Myers T."/>
            <person name="Yan Y."/>
            <person name="Sichtig H."/>
        </authorList>
    </citation>
    <scope>NUCLEOTIDE SEQUENCE [LARGE SCALE GENOMIC DNA]</scope>
    <source>
        <strain evidence="2 5">FDAARGOS_923</strain>
    </source>
</reference>
<evidence type="ECO:0000313" key="4">
    <source>
        <dbReference type="Proteomes" id="UP000435910"/>
    </source>
</evidence>
<reference evidence="3 4" key="1">
    <citation type="submission" date="2019-06" db="EMBL/GenBank/DDBJ databases">
        <title>Genome sequence analysis of &gt;100 Bacillus licheniformis strains suggests intrinsic resistance to this species.</title>
        <authorList>
            <person name="Wels M."/>
            <person name="Siezen R.J."/>
            <person name="Johansen E."/>
            <person name="Stuer-Lauridsen B."/>
            <person name="Bjerre K."/>
            <person name="Nielsen B.K.K."/>
        </authorList>
    </citation>
    <scope>NUCLEOTIDE SEQUENCE [LARGE SCALE GENOMIC DNA]</scope>
    <source>
        <strain evidence="3 4">BAC-16736</strain>
    </source>
</reference>
<dbReference type="Gene3D" id="3.30.160.660">
    <property type="match status" value="1"/>
</dbReference>
<gene>
    <name evidence="3" type="ORF">CHCC16736_3234</name>
    <name evidence="2" type="ORF">I6G80_21725</name>
</gene>
<evidence type="ECO:0000313" key="3">
    <source>
        <dbReference type="EMBL" id="TWL28632.1"/>
    </source>
</evidence>
<proteinExistence type="predicted"/>
<dbReference type="PROSITE" id="PS51664">
    <property type="entry name" value="YCAO"/>
    <property type="match status" value="1"/>
</dbReference>
<dbReference type="EMBL" id="CP065647">
    <property type="protein sequence ID" value="QPR72392.1"/>
    <property type="molecule type" value="Genomic_DNA"/>
</dbReference>
<dbReference type="Gene3D" id="3.30.1330.230">
    <property type="match status" value="1"/>
</dbReference>
<dbReference type="GeneID" id="92862379"/>
<dbReference type="NCBIfam" id="TIGR03882">
    <property type="entry name" value="cyclo_dehyd_2"/>
    <property type="match status" value="1"/>
</dbReference>
<feature type="domain" description="YcaO" evidence="1">
    <location>
        <begin position="261"/>
        <end position="644"/>
    </location>
</feature>
<dbReference type="Gene3D" id="3.40.50.720">
    <property type="entry name" value="NAD(P)-binding Rossmann-like Domain"/>
    <property type="match status" value="1"/>
</dbReference>
<dbReference type="InterPro" id="IPR003776">
    <property type="entry name" value="YcaO-like_dom"/>
</dbReference>
<organism evidence="3 4">
    <name type="scientific">Bacillus licheniformis</name>
    <dbReference type="NCBI Taxonomy" id="1402"/>
    <lineage>
        <taxon>Bacteria</taxon>
        <taxon>Bacillati</taxon>
        <taxon>Bacillota</taxon>
        <taxon>Bacilli</taxon>
        <taxon>Bacillales</taxon>
        <taxon>Bacillaceae</taxon>
        <taxon>Bacillus</taxon>
    </lineage>
</organism>
<dbReference type="PANTHER" id="PTHR37809">
    <property type="entry name" value="RIBOSOMAL PROTEIN S12 METHYLTHIOTRANSFERASE ACCESSORY FACTOR YCAO"/>
    <property type="match status" value="1"/>
</dbReference>
<dbReference type="RefSeq" id="WP_003180177.1">
    <property type="nucleotide sequence ID" value="NZ_BEXU01000023.1"/>
</dbReference>
<dbReference type="Proteomes" id="UP000435910">
    <property type="component" value="Unassembled WGS sequence"/>
</dbReference>
<dbReference type="Gene3D" id="3.30.40.250">
    <property type="match status" value="1"/>
</dbReference>
<dbReference type="InterPro" id="IPR027624">
    <property type="entry name" value="TOMM_cyclo_SagD"/>
</dbReference>
<dbReference type="NCBIfam" id="TIGR03604">
    <property type="entry name" value="TOMM_cyclo_SagD"/>
    <property type="match status" value="1"/>
</dbReference>
<dbReference type="InterPro" id="IPR022291">
    <property type="entry name" value="Bacteriocin_synth_cyclodeHase"/>
</dbReference>
<accession>A0A1Y0YD29</accession>
<dbReference type="OMA" id="WRLWALD"/>
<dbReference type="AlphaFoldDB" id="A0A1Y0YD29"/>
<dbReference type="Proteomes" id="UP000595038">
    <property type="component" value="Chromosome"/>
</dbReference>
<evidence type="ECO:0000313" key="2">
    <source>
        <dbReference type="EMBL" id="QPR72392.1"/>
    </source>
</evidence>
<evidence type="ECO:0000259" key="1">
    <source>
        <dbReference type="PROSITE" id="PS51664"/>
    </source>
</evidence>
<dbReference type="Pfam" id="PF02624">
    <property type="entry name" value="YcaO"/>
    <property type="match status" value="1"/>
</dbReference>